<evidence type="ECO:0000256" key="3">
    <source>
        <dbReference type="ARBA" id="ARBA00012438"/>
    </source>
</evidence>
<proteinExistence type="predicted"/>
<dbReference type="SUPFAM" id="SSF47384">
    <property type="entry name" value="Homodimeric domain of signal transducing histidine kinase"/>
    <property type="match status" value="1"/>
</dbReference>
<dbReference type="GO" id="GO:0000155">
    <property type="term" value="F:phosphorelay sensor kinase activity"/>
    <property type="evidence" value="ECO:0007669"/>
    <property type="project" value="InterPro"/>
</dbReference>
<evidence type="ECO:0000256" key="5">
    <source>
        <dbReference type="ARBA" id="ARBA00022679"/>
    </source>
</evidence>
<dbReference type="CDD" id="cd00082">
    <property type="entry name" value="HisKA"/>
    <property type="match status" value="1"/>
</dbReference>
<reference evidence="10" key="1">
    <citation type="submission" date="2020-08" db="EMBL/GenBank/DDBJ databases">
        <title>Genome public.</title>
        <authorList>
            <person name="Liu C."/>
            <person name="Sun Q."/>
        </authorList>
    </citation>
    <scope>NUCLEOTIDE SEQUENCE</scope>
    <source>
        <strain evidence="10">NSJ-12</strain>
    </source>
</reference>
<dbReference type="PROSITE" id="PS50109">
    <property type="entry name" value="HIS_KIN"/>
    <property type="match status" value="1"/>
</dbReference>
<comment type="catalytic activity">
    <reaction evidence="1">
        <text>ATP + protein L-histidine = ADP + protein N-phospho-L-histidine.</text>
        <dbReference type="EC" id="2.7.13.3"/>
    </reaction>
</comment>
<dbReference type="Proteomes" id="UP000655830">
    <property type="component" value="Unassembled WGS sequence"/>
</dbReference>
<dbReference type="SUPFAM" id="SSF55874">
    <property type="entry name" value="ATPase domain of HSP90 chaperone/DNA topoisomerase II/histidine kinase"/>
    <property type="match status" value="1"/>
</dbReference>
<name>A0A926IF30_9FIRM</name>
<dbReference type="GO" id="GO:0005886">
    <property type="term" value="C:plasma membrane"/>
    <property type="evidence" value="ECO:0007669"/>
    <property type="project" value="TreeGrafter"/>
</dbReference>
<feature type="transmembrane region" description="Helical" evidence="8">
    <location>
        <begin position="12"/>
        <end position="37"/>
    </location>
</feature>
<evidence type="ECO:0000256" key="4">
    <source>
        <dbReference type="ARBA" id="ARBA00022553"/>
    </source>
</evidence>
<evidence type="ECO:0000259" key="9">
    <source>
        <dbReference type="PROSITE" id="PS50109"/>
    </source>
</evidence>
<dbReference type="InterPro" id="IPR036097">
    <property type="entry name" value="HisK_dim/P_sf"/>
</dbReference>
<dbReference type="PANTHER" id="PTHR45453:SF1">
    <property type="entry name" value="PHOSPHATE REGULON SENSOR PROTEIN PHOR"/>
    <property type="match status" value="1"/>
</dbReference>
<evidence type="ECO:0000256" key="8">
    <source>
        <dbReference type="SAM" id="Phobius"/>
    </source>
</evidence>
<dbReference type="SMART" id="SM00387">
    <property type="entry name" value="HATPase_c"/>
    <property type="match status" value="1"/>
</dbReference>
<gene>
    <name evidence="10" type="ORF">H8718_12935</name>
</gene>
<keyword evidence="11" id="KW-1185">Reference proteome</keyword>
<protein>
    <recommendedName>
        <fullName evidence="3">histidine kinase</fullName>
        <ecNumber evidence="3">2.7.13.3</ecNumber>
    </recommendedName>
</protein>
<accession>A0A926IF30</accession>
<dbReference type="Gene3D" id="1.10.287.130">
    <property type="match status" value="1"/>
</dbReference>
<keyword evidence="5" id="KW-0808">Transferase</keyword>
<evidence type="ECO:0000313" key="11">
    <source>
        <dbReference type="Proteomes" id="UP000655830"/>
    </source>
</evidence>
<dbReference type="InterPro" id="IPR004358">
    <property type="entry name" value="Sig_transdc_His_kin-like_C"/>
</dbReference>
<dbReference type="InterPro" id="IPR050351">
    <property type="entry name" value="BphY/WalK/GraS-like"/>
</dbReference>
<evidence type="ECO:0000256" key="1">
    <source>
        <dbReference type="ARBA" id="ARBA00000085"/>
    </source>
</evidence>
<dbReference type="EC" id="2.7.13.3" evidence="3"/>
<dbReference type="AlphaFoldDB" id="A0A926IF30"/>
<keyword evidence="6 10" id="KW-0418">Kinase</keyword>
<dbReference type="GO" id="GO:0004721">
    <property type="term" value="F:phosphoprotein phosphatase activity"/>
    <property type="evidence" value="ECO:0007669"/>
    <property type="project" value="TreeGrafter"/>
</dbReference>
<keyword evidence="7" id="KW-0902">Two-component regulatory system</keyword>
<evidence type="ECO:0000256" key="2">
    <source>
        <dbReference type="ARBA" id="ARBA00004370"/>
    </source>
</evidence>
<keyword evidence="8" id="KW-1133">Transmembrane helix</keyword>
<feature type="domain" description="Histidine kinase" evidence="9">
    <location>
        <begin position="197"/>
        <end position="414"/>
    </location>
</feature>
<dbReference type="SMART" id="SM00388">
    <property type="entry name" value="HisKA"/>
    <property type="match status" value="1"/>
</dbReference>
<dbReference type="GO" id="GO:0016036">
    <property type="term" value="P:cellular response to phosphate starvation"/>
    <property type="evidence" value="ECO:0007669"/>
    <property type="project" value="TreeGrafter"/>
</dbReference>
<keyword evidence="8" id="KW-0472">Membrane</keyword>
<dbReference type="EMBL" id="JACRSY010000021">
    <property type="protein sequence ID" value="MBC8580433.1"/>
    <property type="molecule type" value="Genomic_DNA"/>
</dbReference>
<dbReference type="InterPro" id="IPR036890">
    <property type="entry name" value="HATPase_C_sf"/>
</dbReference>
<sequence>MKQSDLFIRTKRNIILSTLSIVLICLITFILVTQYFYKSRLFEGVDQQLLTYKNMILNEEIIKKKGKSEEVIIPAPLTPDLISFVWRGSELVDKSPHTYFGEGNYPVFPKEYEGGLITLESKGYTYRAVSFEKEGLSIQLLFNVDPQILSVKQLERANGLSLMVLIGITMALASYLAALVLKPVKKAYNEQVYFVQDASHEMRTPLAVIKGQVELMTAHPQDRIEEHFEQFSQMIGEIRSLEKLNRDLLLLSKEDIEGKTVGEAIEVKNFIGEIREFYTELAELQNKHFIVKVPDSPVNVKWDLEKVKRCLIILLENAFKYTDEEDTILLGVTKVNKSIVVRIEDSGIGISKEDQKRLFDRFFRSSDVRARGIEGSGIGLSLLQSLAHTLGIKVQVQSTYGKGTVFTLEIPLKMN</sequence>
<keyword evidence="8" id="KW-0812">Transmembrane</keyword>
<dbReference type="Pfam" id="PF02518">
    <property type="entry name" value="HATPase_c"/>
    <property type="match status" value="1"/>
</dbReference>
<dbReference type="Pfam" id="PF00512">
    <property type="entry name" value="HisKA"/>
    <property type="match status" value="1"/>
</dbReference>
<dbReference type="InterPro" id="IPR005467">
    <property type="entry name" value="His_kinase_dom"/>
</dbReference>
<dbReference type="RefSeq" id="WP_249333219.1">
    <property type="nucleotide sequence ID" value="NZ_JACRSY010000021.1"/>
</dbReference>
<dbReference type="InterPro" id="IPR003661">
    <property type="entry name" value="HisK_dim/P_dom"/>
</dbReference>
<evidence type="ECO:0000256" key="7">
    <source>
        <dbReference type="ARBA" id="ARBA00023012"/>
    </source>
</evidence>
<dbReference type="InterPro" id="IPR003594">
    <property type="entry name" value="HATPase_dom"/>
</dbReference>
<dbReference type="Gene3D" id="3.30.565.10">
    <property type="entry name" value="Histidine kinase-like ATPase, C-terminal domain"/>
    <property type="match status" value="1"/>
</dbReference>
<comment type="subcellular location">
    <subcellularLocation>
        <location evidence="2">Membrane</location>
    </subcellularLocation>
</comment>
<evidence type="ECO:0000313" key="10">
    <source>
        <dbReference type="EMBL" id="MBC8580433.1"/>
    </source>
</evidence>
<feature type="transmembrane region" description="Helical" evidence="8">
    <location>
        <begin position="160"/>
        <end position="181"/>
    </location>
</feature>
<comment type="caution">
    <text evidence="10">The sequence shown here is derived from an EMBL/GenBank/DDBJ whole genome shotgun (WGS) entry which is preliminary data.</text>
</comment>
<evidence type="ECO:0000256" key="6">
    <source>
        <dbReference type="ARBA" id="ARBA00022777"/>
    </source>
</evidence>
<keyword evidence="4" id="KW-0597">Phosphoprotein</keyword>
<dbReference type="PANTHER" id="PTHR45453">
    <property type="entry name" value="PHOSPHATE REGULON SENSOR PROTEIN PHOR"/>
    <property type="match status" value="1"/>
</dbReference>
<organism evidence="10 11">
    <name type="scientific">Zhenhengia yiwuensis</name>
    <dbReference type="NCBI Taxonomy" id="2763666"/>
    <lineage>
        <taxon>Bacteria</taxon>
        <taxon>Bacillati</taxon>
        <taxon>Bacillota</taxon>
        <taxon>Clostridia</taxon>
        <taxon>Lachnospirales</taxon>
        <taxon>Lachnospiraceae</taxon>
        <taxon>Zhenhengia</taxon>
    </lineage>
</organism>
<dbReference type="PRINTS" id="PR00344">
    <property type="entry name" value="BCTRLSENSOR"/>
</dbReference>